<proteinExistence type="predicted"/>
<dbReference type="Pfam" id="PF08203">
    <property type="entry name" value="RNA_polI_A14"/>
    <property type="match status" value="1"/>
</dbReference>
<dbReference type="Proteomes" id="UP000006790">
    <property type="component" value="Chromosome 4"/>
</dbReference>
<dbReference type="FunCoup" id="G8JTE9">
    <property type="interactions" value="63"/>
</dbReference>
<dbReference type="OrthoDB" id="4093689at2759"/>
<evidence type="ECO:0000313" key="3">
    <source>
        <dbReference type="Proteomes" id="UP000006790"/>
    </source>
</evidence>
<dbReference type="KEGG" id="erc:Ecym_4235"/>
<evidence type="ECO:0000313" key="2">
    <source>
        <dbReference type="EMBL" id="AET39302.1"/>
    </source>
</evidence>
<keyword evidence="3" id="KW-1185">Reference proteome</keyword>
<protein>
    <recommendedName>
        <fullName evidence="4">DNA-directed RNA polymerase I subunit RPA14</fullName>
    </recommendedName>
</protein>
<accession>G8JTE9</accession>
<evidence type="ECO:0000256" key="1">
    <source>
        <dbReference type="SAM" id="MobiDB-lite"/>
    </source>
</evidence>
<name>G8JTE9_ERECY</name>
<evidence type="ECO:0008006" key="4">
    <source>
        <dbReference type="Google" id="ProtNLM"/>
    </source>
</evidence>
<feature type="region of interest" description="Disordered" evidence="1">
    <location>
        <begin position="119"/>
        <end position="173"/>
    </location>
</feature>
<dbReference type="GeneID" id="11469416"/>
<organism evidence="2 3">
    <name type="scientific">Eremothecium cymbalariae (strain CBS 270.75 / DBVPG 7215 / KCTC 17166 / NRRL Y-17582)</name>
    <name type="common">Yeast</name>
    <dbReference type="NCBI Taxonomy" id="931890"/>
    <lineage>
        <taxon>Eukaryota</taxon>
        <taxon>Fungi</taxon>
        <taxon>Dikarya</taxon>
        <taxon>Ascomycota</taxon>
        <taxon>Saccharomycotina</taxon>
        <taxon>Saccharomycetes</taxon>
        <taxon>Saccharomycetales</taxon>
        <taxon>Saccharomycetaceae</taxon>
        <taxon>Eremothecium</taxon>
    </lineage>
</organism>
<sequence length="173" mass="18705">MLKGNRRPAVNSLNHPVAIHAVGKPEHFSKSEALKFLSDFIESKESTHSFMLNSEANDVAVRSGGISGDITVDTSLSSVLPQLKRIERDLKGLPPAILEGTEQGEDEYPKRLVTKSLTGGTKRKFEDEDRGTATTTMSPDPIDEHSALSSTLADENSADEDDSVGSVAKKVRN</sequence>
<dbReference type="InParanoid" id="G8JTE9"/>
<reference evidence="3" key="1">
    <citation type="journal article" date="2012" name="G3 (Bethesda)">
        <title>Pichia sorbitophila, an interspecies yeast hybrid reveals early steps of genome resolution following polyploidization.</title>
        <authorList>
            <person name="Leh Louis V."/>
            <person name="Despons L."/>
            <person name="Friedrich A."/>
            <person name="Martin T."/>
            <person name="Durrens P."/>
            <person name="Casaregola S."/>
            <person name="Neuveglise C."/>
            <person name="Fairhead C."/>
            <person name="Marck C."/>
            <person name="Cruz J.A."/>
            <person name="Straub M.L."/>
            <person name="Kugler V."/>
            <person name="Sacerdot C."/>
            <person name="Uzunov Z."/>
            <person name="Thierry A."/>
            <person name="Weiss S."/>
            <person name="Bleykasten C."/>
            <person name="De Montigny J."/>
            <person name="Jacques N."/>
            <person name="Jung P."/>
            <person name="Lemaire M."/>
            <person name="Mallet S."/>
            <person name="Morel G."/>
            <person name="Richard G.F."/>
            <person name="Sarkar A."/>
            <person name="Savel G."/>
            <person name="Schacherer J."/>
            <person name="Seret M.L."/>
            <person name="Talla E."/>
            <person name="Samson G."/>
            <person name="Jubin C."/>
            <person name="Poulain J."/>
            <person name="Vacherie B."/>
            <person name="Barbe V."/>
            <person name="Pelletier E."/>
            <person name="Sherman D.J."/>
            <person name="Westhof E."/>
            <person name="Weissenbach J."/>
            <person name="Baret P.V."/>
            <person name="Wincker P."/>
            <person name="Gaillardin C."/>
            <person name="Dujon B."/>
            <person name="Souciet J.L."/>
        </authorList>
    </citation>
    <scope>NUCLEOTIDE SEQUENCE [LARGE SCALE GENOMIC DNA]</scope>
    <source>
        <strain evidence="3">CBS 270.75 / DBVPG 7215 / KCTC 17166 / NRRL Y-17582</strain>
    </source>
</reference>
<dbReference type="eggNOG" id="ENOG502S8XT">
    <property type="taxonomic scope" value="Eukaryota"/>
</dbReference>
<dbReference type="HOGENOM" id="CLU_132185_0_0_1"/>
<dbReference type="STRING" id="931890.G8JTE9"/>
<dbReference type="InterPro" id="IPR013239">
    <property type="entry name" value="RNA_polI_Rpa14"/>
</dbReference>
<gene>
    <name evidence="2" type="ordered locus">Ecym_4235</name>
</gene>
<dbReference type="RefSeq" id="XP_003646119.1">
    <property type="nucleotide sequence ID" value="XM_003646071.1"/>
</dbReference>
<dbReference type="EMBL" id="CP002500">
    <property type="protein sequence ID" value="AET39302.1"/>
    <property type="molecule type" value="Genomic_DNA"/>
</dbReference>
<dbReference type="AlphaFoldDB" id="G8JTE9"/>
<dbReference type="Gene3D" id="6.10.250.3390">
    <property type="match status" value="1"/>
</dbReference>